<dbReference type="InterPro" id="IPR029063">
    <property type="entry name" value="SAM-dependent_MTases_sf"/>
</dbReference>
<reference evidence="3 4" key="1">
    <citation type="submission" date="2014-07" db="EMBL/GenBank/DDBJ databases">
        <authorList>
            <person name="McCorrison J."/>
            <person name="Sanka R."/>
            <person name="Torralba M."/>
            <person name="Gillis M."/>
            <person name="Haft D.H."/>
            <person name="Methe B."/>
            <person name="Sutton G."/>
            <person name="Nelson K.E."/>
        </authorList>
    </citation>
    <scope>NUCLEOTIDE SEQUENCE [LARGE SCALE GENOMIC DNA]</scope>
    <source>
        <strain evidence="3 4">DNF00011</strain>
    </source>
</reference>
<feature type="region of interest" description="Disordered" evidence="1">
    <location>
        <begin position="1"/>
        <end position="64"/>
    </location>
</feature>
<proteinExistence type="predicted"/>
<feature type="domain" description="Methyltransferase" evidence="2">
    <location>
        <begin position="101"/>
        <end position="190"/>
    </location>
</feature>
<dbReference type="InterPro" id="IPR041698">
    <property type="entry name" value="Methyltransf_25"/>
</dbReference>
<evidence type="ECO:0000259" key="2">
    <source>
        <dbReference type="Pfam" id="PF13649"/>
    </source>
</evidence>
<organism evidence="3 4">
    <name type="scientific">Pseudoglutamicibacter albus DNF00011</name>
    <dbReference type="NCBI Taxonomy" id="1401063"/>
    <lineage>
        <taxon>Bacteria</taxon>
        <taxon>Bacillati</taxon>
        <taxon>Actinomycetota</taxon>
        <taxon>Actinomycetes</taxon>
        <taxon>Micrococcales</taxon>
        <taxon>Micrococcaceae</taxon>
        <taxon>Pseudoglutamicibacter</taxon>
    </lineage>
</organism>
<dbReference type="EMBL" id="JRNH01000022">
    <property type="protein sequence ID" value="KGF20072.1"/>
    <property type="molecule type" value="Genomic_DNA"/>
</dbReference>
<gene>
    <name evidence="3" type="ORF">HMPREF2128_07300</name>
</gene>
<comment type="caution">
    <text evidence="3">The sequence shown here is derived from an EMBL/GenBank/DDBJ whole genome shotgun (WGS) entry which is preliminary data.</text>
</comment>
<evidence type="ECO:0000313" key="3">
    <source>
        <dbReference type="EMBL" id="KGF20072.1"/>
    </source>
</evidence>
<dbReference type="Gene3D" id="3.40.50.150">
    <property type="entry name" value="Vaccinia Virus protein VP39"/>
    <property type="match status" value="1"/>
</dbReference>
<dbReference type="AlphaFoldDB" id="A0A095ZNA5"/>
<sequence length="336" mass="37527">MIIETPQGTWTPKVTLDHDVGTDQTPTQSHTQSRTQSPCPHEKVAKMVAHSSEPPSDTENYEAPGARLFDNPVLYDNIFGWDASEELDFITSTTNTDRLIEFGCGSGRVLLPLLERGYQVDGIDSSSDALTHLSEAAAERKTKHTPRLILGDLTEVALLPTYPGAFSALNTVRCLPTPELVAAHLRRAAMSVTTGGKYLIHLDSFGADLTERPQPGEYGEWEGFGDPTENPEYQNITVRWELAKREPHDGYDLETERVRVWSGDELIVDELLLQLSLSITGWRDLFTAEGLWTVHSVVDEDEFQPLDAQQQRTAESGNYWFILERTDRAVPPLYSA</sequence>
<evidence type="ECO:0000313" key="4">
    <source>
        <dbReference type="Proteomes" id="UP000053528"/>
    </source>
</evidence>
<protein>
    <recommendedName>
        <fullName evidence="2">Methyltransferase domain-containing protein</fullName>
    </recommendedName>
</protein>
<name>A0A095ZNA5_9MICC</name>
<dbReference type="Proteomes" id="UP000053528">
    <property type="component" value="Unassembled WGS sequence"/>
</dbReference>
<dbReference type="CDD" id="cd02440">
    <property type="entry name" value="AdoMet_MTases"/>
    <property type="match status" value="1"/>
</dbReference>
<feature type="compositionally biased region" description="Polar residues" evidence="1">
    <location>
        <begin position="22"/>
        <end position="38"/>
    </location>
</feature>
<accession>A0A095ZNA5</accession>
<dbReference type="Pfam" id="PF13649">
    <property type="entry name" value="Methyltransf_25"/>
    <property type="match status" value="1"/>
</dbReference>
<dbReference type="SUPFAM" id="SSF53335">
    <property type="entry name" value="S-adenosyl-L-methionine-dependent methyltransferases"/>
    <property type="match status" value="1"/>
</dbReference>
<dbReference type="RefSeq" id="WP_035756523.1">
    <property type="nucleotide sequence ID" value="NZ_JRNH01000022.1"/>
</dbReference>
<evidence type="ECO:0000256" key="1">
    <source>
        <dbReference type="SAM" id="MobiDB-lite"/>
    </source>
</evidence>
<feature type="compositionally biased region" description="Polar residues" evidence="1">
    <location>
        <begin position="1"/>
        <end position="12"/>
    </location>
</feature>